<name>A0AAX4JSD4_9TREE</name>
<dbReference type="AlphaFoldDB" id="A0AAX4JSD4"/>
<dbReference type="InterPro" id="IPR036322">
    <property type="entry name" value="WD40_repeat_dom_sf"/>
</dbReference>
<dbReference type="GO" id="GO:0048188">
    <property type="term" value="C:Set1C/COMPASS complex"/>
    <property type="evidence" value="ECO:0007669"/>
    <property type="project" value="TreeGrafter"/>
</dbReference>
<dbReference type="PROSITE" id="PS50082">
    <property type="entry name" value="WD_REPEATS_2"/>
    <property type="match status" value="3"/>
</dbReference>
<feature type="repeat" description="WD" evidence="7">
    <location>
        <begin position="327"/>
        <end position="358"/>
    </location>
</feature>
<dbReference type="PROSITE" id="PS00678">
    <property type="entry name" value="WD_REPEATS_1"/>
    <property type="match status" value="1"/>
</dbReference>
<dbReference type="PANTHER" id="PTHR19861">
    <property type="entry name" value="WD40 REPEAT PROTEIN SWD2"/>
    <property type="match status" value="1"/>
</dbReference>
<feature type="repeat" description="WD" evidence="7">
    <location>
        <begin position="65"/>
        <end position="106"/>
    </location>
</feature>
<proteinExistence type="inferred from homology"/>
<keyword evidence="5" id="KW-0677">Repeat</keyword>
<dbReference type="Gene3D" id="2.130.10.10">
    <property type="entry name" value="YVTN repeat-like/Quinoprotein amine dehydrogenase"/>
    <property type="match status" value="2"/>
</dbReference>
<dbReference type="EMBL" id="CP144100">
    <property type="protein sequence ID" value="WWC88184.1"/>
    <property type="molecule type" value="Genomic_DNA"/>
</dbReference>
<evidence type="ECO:0000256" key="5">
    <source>
        <dbReference type="ARBA" id="ARBA00022737"/>
    </source>
</evidence>
<dbReference type="GO" id="GO:0003682">
    <property type="term" value="F:chromatin binding"/>
    <property type="evidence" value="ECO:0007669"/>
    <property type="project" value="TreeGrafter"/>
</dbReference>
<keyword evidence="6" id="KW-0539">Nucleus</keyword>
<dbReference type="SUPFAM" id="SSF50978">
    <property type="entry name" value="WD40 repeat-like"/>
    <property type="match status" value="1"/>
</dbReference>
<keyword evidence="9" id="KW-1185">Reference proteome</keyword>
<evidence type="ECO:0008006" key="10">
    <source>
        <dbReference type="Google" id="ProtNLM"/>
    </source>
</evidence>
<dbReference type="FunFam" id="2.130.10.10:FF:001194">
    <property type="entry name" value="Unplaced genomic scaffold supercont1.1, whole genome shotgun sequence"/>
    <property type="match status" value="1"/>
</dbReference>
<comment type="subcellular location">
    <subcellularLocation>
        <location evidence="1">Nucleus</location>
    </subcellularLocation>
</comment>
<evidence type="ECO:0000256" key="3">
    <source>
        <dbReference type="ARBA" id="ARBA00022472"/>
    </source>
</evidence>
<reference evidence="8 9" key="1">
    <citation type="submission" date="2024-01" db="EMBL/GenBank/DDBJ databases">
        <title>Comparative genomics of Cryptococcus and Kwoniella reveals pathogenesis evolution and contrasting modes of karyotype evolution via chromosome fusion or intercentromeric recombination.</title>
        <authorList>
            <person name="Coelho M.A."/>
            <person name="David-Palma M."/>
            <person name="Shea T."/>
            <person name="Bowers K."/>
            <person name="McGinley-Smith S."/>
            <person name="Mohammad A.W."/>
            <person name="Gnirke A."/>
            <person name="Yurkov A.M."/>
            <person name="Nowrousian M."/>
            <person name="Sun S."/>
            <person name="Cuomo C.A."/>
            <person name="Heitman J."/>
        </authorList>
    </citation>
    <scope>NUCLEOTIDE SEQUENCE [LARGE SCALE GENOMIC DNA]</scope>
    <source>
        <strain evidence="8 9">CBS 6074</strain>
    </source>
</reference>
<keyword evidence="4 7" id="KW-0853">WD repeat</keyword>
<gene>
    <name evidence="8" type="ORF">L201_003089</name>
</gene>
<dbReference type="RefSeq" id="XP_066074947.1">
    <property type="nucleotide sequence ID" value="XM_066218850.1"/>
</dbReference>
<evidence type="ECO:0000256" key="4">
    <source>
        <dbReference type="ARBA" id="ARBA00022574"/>
    </source>
</evidence>
<dbReference type="PRINTS" id="PR00320">
    <property type="entry name" value="GPROTEINBRPT"/>
</dbReference>
<keyword evidence="3" id="KW-0805">Transcription regulation</keyword>
<evidence type="ECO:0000256" key="7">
    <source>
        <dbReference type="PROSITE-ProRule" id="PRU00221"/>
    </source>
</evidence>
<evidence type="ECO:0000313" key="8">
    <source>
        <dbReference type="EMBL" id="WWC88184.1"/>
    </source>
</evidence>
<keyword evidence="3" id="KW-0806">Transcription termination</keyword>
<evidence type="ECO:0000256" key="2">
    <source>
        <dbReference type="ARBA" id="ARBA00005616"/>
    </source>
</evidence>
<organism evidence="8 9">
    <name type="scientific">Kwoniella dendrophila CBS 6074</name>
    <dbReference type="NCBI Taxonomy" id="1295534"/>
    <lineage>
        <taxon>Eukaryota</taxon>
        <taxon>Fungi</taxon>
        <taxon>Dikarya</taxon>
        <taxon>Basidiomycota</taxon>
        <taxon>Agaricomycotina</taxon>
        <taxon>Tremellomycetes</taxon>
        <taxon>Tremellales</taxon>
        <taxon>Cryptococcaceae</taxon>
        <taxon>Kwoniella</taxon>
    </lineage>
</organism>
<evidence type="ECO:0000256" key="6">
    <source>
        <dbReference type="ARBA" id="ARBA00023242"/>
    </source>
</evidence>
<dbReference type="InterPro" id="IPR001680">
    <property type="entry name" value="WD40_rpt"/>
</dbReference>
<evidence type="ECO:0000256" key="1">
    <source>
        <dbReference type="ARBA" id="ARBA00004123"/>
    </source>
</evidence>
<dbReference type="Pfam" id="PF00400">
    <property type="entry name" value="WD40"/>
    <property type="match status" value="3"/>
</dbReference>
<comment type="similarity">
    <text evidence="2">Belongs to the WD repeat SWD2 family.</text>
</comment>
<dbReference type="Proteomes" id="UP001355207">
    <property type="component" value="Chromosome 3"/>
</dbReference>
<dbReference type="InterPro" id="IPR015943">
    <property type="entry name" value="WD40/YVTN_repeat-like_dom_sf"/>
</dbReference>
<dbReference type="PROSITE" id="PS50294">
    <property type="entry name" value="WD_REPEATS_REGION"/>
    <property type="match status" value="1"/>
</dbReference>
<accession>A0AAX4JSD4</accession>
<sequence>MNFGIGSSSSRGGPSRPVDVKPVVVPLTLDIINKFRPAKHFKDAVDPESSSLSSFNNSAGIDNKPNSTGKSITSLCFDDSGEKLVTAGNDDMFVLWDCKKGKKIKPLYSKKYGIDLPRFTHKAGNIVHASTKGDDHAVRYHSMHDNKYLAYFKGHQARVRSVHMSPVDDTFVTAGDDGTVRLWDLRAQGCKGLVNDVGGSAIAAFDNQGIIFAVACSETQTIMMYATNTMDRIPFAYTPFNDIQFGKESIPPPKPIFTSMSFSSNGEYLLIGTSSDVHYLIDAIDLIPLRRLIGHQGLGKERTDFQNGQKGITTLSTPKRGISGEEVSFTSDSKFIISGSADGDILFWDLSSSPSREDSNLNPIDGNGKLTRNELENGKKLPSDIKWHTLPIPDLKAKVILKGNTNNNSSGNPSSSQSRAVRFNNRLQMFAVGGEDLTFWIPEKDEDSKVQQGW</sequence>
<keyword evidence="3" id="KW-0804">Transcription</keyword>
<protein>
    <recommendedName>
        <fullName evidence="10">Compass component swd2</fullName>
    </recommendedName>
</protein>
<feature type="repeat" description="WD" evidence="7">
    <location>
        <begin position="152"/>
        <end position="186"/>
    </location>
</feature>
<dbReference type="InterPro" id="IPR020472">
    <property type="entry name" value="WD40_PAC1"/>
</dbReference>
<dbReference type="PANTHER" id="PTHR19861:SF0">
    <property type="entry name" value="WD REPEAT-CONTAINING PROTEIN 82"/>
    <property type="match status" value="1"/>
</dbReference>
<dbReference type="InterPro" id="IPR019775">
    <property type="entry name" value="WD40_repeat_CS"/>
</dbReference>
<evidence type="ECO:0000313" key="9">
    <source>
        <dbReference type="Proteomes" id="UP001355207"/>
    </source>
</evidence>
<dbReference type="GO" id="GO:0006353">
    <property type="term" value="P:DNA-templated transcription termination"/>
    <property type="evidence" value="ECO:0007669"/>
    <property type="project" value="UniProtKB-KW"/>
</dbReference>
<dbReference type="GeneID" id="91093760"/>
<dbReference type="InterPro" id="IPR037867">
    <property type="entry name" value="Swd2/WDR82"/>
</dbReference>
<dbReference type="SMART" id="SM00320">
    <property type="entry name" value="WD40"/>
    <property type="match status" value="3"/>
</dbReference>